<evidence type="ECO:0000256" key="1">
    <source>
        <dbReference type="SAM" id="MobiDB-lite"/>
    </source>
</evidence>
<reference evidence="2" key="2">
    <citation type="submission" date="2022-06" db="UniProtKB">
        <authorList>
            <consortium name="EnsemblMetazoa"/>
        </authorList>
    </citation>
    <scope>IDENTIFICATION</scope>
    <source>
        <strain evidence="2">DF5081</strain>
    </source>
</reference>
<sequence length="345" mass="38734">MGLSAVVDNLRALKQSVKKPIVAFRDTVHTAYTKVYVGSPERIDEFYEYIKVYSRSDHNDLCMMSITADINRFTMIPDKHTFFHVLKLERHFDRMIAAKNKTDVNGDMAIQILSGHNMSFMDKYRRYKTRAAAKESKRNAKRHKALNSRRLHALGGKWPQTDNLPEENGINVVAKSVEVEDDKELEELTKEIREVVVLPKKEVSVVCELTNPETVVAAPLNAVEPTVQKTISCAGEKKLEKEVKKRRIGNKSKVVEKTVSITTTGLLEDVMEQLNTEKDIPSTSIAAPKLKDDSSDNDEFDNLSCSCSSSSSSGDDDNDSSDGSDIEELEGIDEKDVDALEYEII</sequence>
<feature type="region of interest" description="Disordered" evidence="1">
    <location>
        <begin position="279"/>
        <end position="337"/>
    </location>
</feature>
<dbReference type="OMA" id="NTTFMSK"/>
<organism evidence="2 3">
    <name type="scientific">Caenorhabditis japonica</name>
    <dbReference type="NCBI Taxonomy" id="281687"/>
    <lineage>
        <taxon>Eukaryota</taxon>
        <taxon>Metazoa</taxon>
        <taxon>Ecdysozoa</taxon>
        <taxon>Nematoda</taxon>
        <taxon>Chromadorea</taxon>
        <taxon>Rhabditida</taxon>
        <taxon>Rhabditina</taxon>
        <taxon>Rhabditomorpha</taxon>
        <taxon>Rhabditoidea</taxon>
        <taxon>Rhabditidae</taxon>
        <taxon>Peloderinae</taxon>
        <taxon>Caenorhabditis</taxon>
    </lineage>
</organism>
<evidence type="ECO:0000313" key="3">
    <source>
        <dbReference type="Proteomes" id="UP000005237"/>
    </source>
</evidence>
<protein>
    <submittedName>
        <fullName evidence="2">Uncharacterized protein</fullName>
    </submittedName>
</protein>
<evidence type="ECO:0000313" key="2">
    <source>
        <dbReference type="EnsemblMetazoa" id="CJA01044.1"/>
    </source>
</evidence>
<dbReference type="AlphaFoldDB" id="A0A8R1DF88"/>
<dbReference type="EnsemblMetazoa" id="CJA01044.1">
    <property type="protein sequence ID" value="CJA01044.1"/>
    <property type="gene ID" value="WBGene00120248"/>
</dbReference>
<reference evidence="3" key="1">
    <citation type="submission" date="2010-08" db="EMBL/GenBank/DDBJ databases">
        <authorList>
            <consortium name="Caenorhabditis japonica Sequencing Consortium"/>
            <person name="Wilson R.K."/>
        </authorList>
    </citation>
    <scope>NUCLEOTIDE SEQUENCE [LARGE SCALE GENOMIC DNA]</scope>
    <source>
        <strain evidence="3">DF5081</strain>
    </source>
</reference>
<keyword evidence="3" id="KW-1185">Reference proteome</keyword>
<accession>A0A8R1DF88</accession>
<dbReference type="Proteomes" id="UP000005237">
    <property type="component" value="Unassembled WGS sequence"/>
</dbReference>
<name>A0A8R1DF88_CAEJA</name>
<proteinExistence type="predicted"/>
<feature type="compositionally biased region" description="Acidic residues" evidence="1">
    <location>
        <begin position="314"/>
        <end position="331"/>
    </location>
</feature>
<feature type="compositionally biased region" description="Low complexity" evidence="1">
    <location>
        <begin position="302"/>
        <end position="313"/>
    </location>
</feature>